<protein>
    <submittedName>
        <fullName evidence="1">STAS domain-containing protein</fullName>
    </submittedName>
</protein>
<sequence length="114" mass="11806">MSDTATAPAPLAIQGDLTIYRAAELRQTLLTALAQPGDTLALDLSGVTELDSAGLQLLLSARRTAQAGGRTLDFLAPSPPLLQTWQMLGLPTQGEADPLGGVLQPDDPNGWGTS</sequence>
<comment type="caution">
    <text evidence="1">The sequence shown here is derived from an EMBL/GenBank/DDBJ whole genome shotgun (WGS) entry which is preliminary data.</text>
</comment>
<keyword evidence="2" id="KW-1185">Reference proteome</keyword>
<organism evidence="1 2">
    <name type="scientific">Amphibiibacter pelophylacis</name>
    <dbReference type="NCBI Taxonomy" id="1799477"/>
    <lineage>
        <taxon>Bacteria</taxon>
        <taxon>Pseudomonadati</taxon>
        <taxon>Pseudomonadota</taxon>
        <taxon>Betaproteobacteria</taxon>
        <taxon>Burkholderiales</taxon>
        <taxon>Sphaerotilaceae</taxon>
        <taxon>Amphibiibacter</taxon>
    </lineage>
</organism>
<dbReference type="EMBL" id="JAWDIE010000010">
    <property type="protein sequence ID" value="MEJ7138406.1"/>
    <property type="molecule type" value="Genomic_DNA"/>
</dbReference>
<evidence type="ECO:0000313" key="1">
    <source>
        <dbReference type="EMBL" id="MEJ7138406.1"/>
    </source>
</evidence>
<evidence type="ECO:0000313" key="2">
    <source>
        <dbReference type="Proteomes" id="UP001364695"/>
    </source>
</evidence>
<gene>
    <name evidence="1" type="ORF">RV045_08175</name>
</gene>
<dbReference type="Proteomes" id="UP001364695">
    <property type="component" value="Unassembled WGS sequence"/>
</dbReference>
<accession>A0ACC6P2C0</accession>
<proteinExistence type="predicted"/>
<reference evidence="1" key="1">
    <citation type="submission" date="2023-10" db="EMBL/GenBank/DDBJ databases">
        <title>Amphibacter perezi, gen. nov., sp. nov. a novel taxa of the family Comamonadaceae, class Betaproteobacteria isolated from the skin microbiota of Pelophylax perezi from different populations.</title>
        <authorList>
            <person name="Costa S."/>
            <person name="Proenca D.N."/>
            <person name="Lopes I."/>
            <person name="Morais P.V."/>
        </authorList>
    </citation>
    <scope>NUCLEOTIDE SEQUENCE</scope>
    <source>
        <strain evidence="1">SL12-8</strain>
    </source>
</reference>
<name>A0ACC6P2C0_9BURK</name>